<feature type="transmembrane region" description="Helical" evidence="11">
    <location>
        <begin position="7"/>
        <end position="25"/>
    </location>
</feature>
<dbReference type="Pfam" id="PF12270">
    <property type="entry name" value="Cyt_c_ox_IV"/>
    <property type="match status" value="1"/>
</dbReference>
<evidence type="ECO:0000256" key="10">
    <source>
        <dbReference type="PIRNR" id="PIRNR017385"/>
    </source>
</evidence>
<sequence length="133" mass="14866">MKTSAWIFMLSVGFFFPIAFVYGYLTDFDELVGFPAILLVGGMTLMIGVFLWLREKKSPPLASDDLDAEIEDEHYEYGFYSPWSWWPILLCAGAALTFVGVAVGWWIMPFGGVLAVVGLVGLVYEYDRGAHAH</sequence>
<dbReference type="EMBL" id="BAAAPZ010000019">
    <property type="protein sequence ID" value="GAA2105559.1"/>
    <property type="molecule type" value="Genomic_DNA"/>
</dbReference>
<dbReference type="PIRSF" id="PIRSF017385">
    <property type="entry name" value="CtaF"/>
    <property type="match status" value="1"/>
</dbReference>
<dbReference type="EC" id="7.1.1.9" evidence="10"/>
<organism evidence="12 13">
    <name type="scientific">Brevibacterium salitolerans</name>
    <dbReference type="NCBI Taxonomy" id="1403566"/>
    <lineage>
        <taxon>Bacteria</taxon>
        <taxon>Bacillati</taxon>
        <taxon>Actinomycetota</taxon>
        <taxon>Actinomycetes</taxon>
        <taxon>Micrococcales</taxon>
        <taxon>Brevibacteriaceae</taxon>
        <taxon>Brevibacterium</taxon>
    </lineage>
</organism>
<evidence type="ECO:0000256" key="6">
    <source>
        <dbReference type="ARBA" id="ARBA00022967"/>
    </source>
</evidence>
<protein>
    <recommendedName>
        <fullName evidence="10">Cytochrome c oxidase polypeptide 4</fullName>
        <ecNumber evidence="10">7.1.1.9</ecNumber>
    </recommendedName>
    <alternativeName>
        <fullName evidence="10">Cytochrome aa3 subunit 4</fullName>
    </alternativeName>
    <alternativeName>
        <fullName evidence="10">Cytochrome c oxidase polypeptide IV</fullName>
    </alternativeName>
</protein>
<feature type="transmembrane region" description="Helical" evidence="11">
    <location>
        <begin position="31"/>
        <end position="53"/>
    </location>
</feature>
<evidence type="ECO:0000256" key="7">
    <source>
        <dbReference type="ARBA" id="ARBA00022989"/>
    </source>
</evidence>
<reference evidence="12 13" key="1">
    <citation type="journal article" date="2019" name="Int. J. Syst. Evol. Microbiol.">
        <title>The Global Catalogue of Microorganisms (GCM) 10K type strain sequencing project: providing services to taxonomists for standard genome sequencing and annotation.</title>
        <authorList>
            <consortium name="The Broad Institute Genomics Platform"/>
            <consortium name="The Broad Institute Genome Sequencing Center for Infectious Disease"/>
            <person name="Wu L."/>
            <person name="Ma J."/>
        </authorList>
    </citation>
    <scope>NUCLEOTIDE SEQUENCE [LARGE SCALE GENOMIC DNA]</scope>
    <source>
        <strain evidence="12 13">JCM 15900</strain>
    </source>
</reference>
<feature type="transmembrane region" description="Helical" evidence="11">
    <location>
        <begin position="106"/>
        <end position="124"/>
    </location>
</feature>
<evidence type="ECO:0000256" key="11">
    <source>
        <dbReference type="SAM" id="Phobius"/>
    </source>
</evidence>
<accession>A0ABN2X7X7</accession>
<evidence type="ECO:0000256" key="4">
    <source>
        <dbReference type="ARBA" id="ARBA00022475"/>
    </source>
</evidence>
<keyword evidence="4 10" id="KW-1003">Cell membrane</keyword>
<keyword evidence="5 11" id="KW-0812">Transmembrane</keyword>
<evidence type="ECO:0000313" key="12">
    <source>
        <dbReference type="EMBL" id="GAA2105559.1"/>
    </source>
</evidence>
<keyword evidence="6 10" id="KW-1278">Translocase</keyword>
<gene>
    <name evidence="12" type="ORF">GCM10009823_31010</name>
</gene>
<evidence type="ECO:0000256" key="8">
    <source>
        <dbReference type="ARBA" id="ARBA00023136"/>
    </source>
</evidence>
<evidence type="ECO:0000256" key="1">
    <source>
        <dbReference type="ARBA" id="ARBA00002536"/>
    </source>
</evidence>
<dbReference type="Proteomes" id="UP001500984">
    <property type="component" value="Unassembled WGS sequence"/>
</dbReference>
<evidence type="ECO:0000256" key="9">
    <source>
        <dbReference type="ARBA" id="ARBA00047816"/>
    </source>
</evidence>
<evidence type="ECO:0000313" key="13">
    <source>
        <dbReference type="Proteomes" id="UP001500984"/>
    </source>
</evidence>
<proteinExistence type="inferred from homology"/>
<comment type="function">
    <text evidence="1 10">Part of cytochrome c oxidase, its function is unknown.</text>
</comment>
<keyword evidence="7 11" id="KW-1133">Transmembrane helix</keyword>
<evidence type="ECO:0000256" key="3">
    <source>
        <dbReference type="ARBA" id="ARBA00006870"/>
    </source>
</evidence>
<evidence type="ECO:0000256" key="2">
    <source>
        <dbReference type="ARBA" id="ARBA00004651"/>
    </source>
</evidence>
<dbReference type="RefSeq" id="WP_291794704.1">
    <property type="nucleotide sequence ID" value="NZ_BAAAPZ010000019.1"/>
</dbReference>
<keyword evidence="13" id="KW-1185">Reference proteome</keyword>
<comment type="similarity">
    <text evidence="3 10">Belongs to the cytochrome c oxidase bacterial subunit CtaF family.</text>
</comment>
<name>A0ABN2X7X7_9MICO</name>
<dbReference type="InterPro" id="IPR021050">
    <property type="entry name" value="Cyt_c_oxidase_su4_actinobac"/>
</dbReference>
<evidence type="ECO:0000256" key="5">
    <source>
        <dbReference type="ARBA" id="ARBA00022692"/>
    </source>
</evidence>
<comment type="catalytic activity">
    <reaction evidence="9 10">
        <text>4 Fe(II)-[cytochrome c] + O2 + 8 H(+)(in) = 4 Fe(III)-[cytochrome c] + 2 H2O + 4 H(+)(out)</text>
        <dbReference type="Rhea" id="RHEA:11436"/>
        <dbReference type="Rhea" id="RHEA-COMP:10350"/>
        <dbReference type="Rhea" id="RHEA-COMP:14399"/>
        <dbReference type="ChEBI" id="CHEBI:15377"/>
        <dbReference type="ChEBI" id="CHEBI:15378"/>
        <dbReference type="ChEBI" id="CHEBI:15379"/>
        <dbReference type="ChEBI" id="CHEBI:29033"/>
        <dbReference type="ChEBI" id="CHEBI:29034"/>
        <dbReference type="EC" id="7.1.1.9"/>
    </reaction>
</comment>
<comment type="caution">
    <text evidence="12">The sequence shown here is derived from an EMBL/GenBank/DDBJ whole genome shotgun (WGS) entry which is preliminary data.</text>
</comment>
<keyword evidence="8 10" id="KW-0472">Membrane</keyword>
<comment type="subcellular location">
    <subcellularLocation>
        <location evidence="2">Cell membrane</location>
        <topology evidence="2">Multi-pass membrane protein</topology>
    </subcellularLocation>
</comment>
<comment type="subunit">
    <text evidence="10">Associates with subunits I, II and III to form cytochrome c oxidase.</text>
</comment>